<reference evidence="4" key="1">
    <citation type="submission" date="2017-02" db="UniProtKB">
        <authorList>
            <consortium name="WormBaseParasite"/>
        </authorList>
    </citation>
    <scope>IDENTIFICATION</scope>
</reference>
<keyword evidence="3" id="KW-1185">Reference proteome</keyword>
<dbReference type="Proteomes" id="UP000278627">
    <property type="component" value="Unassembled WGS sequence"/>
</dbReference>
<reference evidence="2 3" key="2">
    <citation type="submission" date="2018-11" db="EMBL/GenBank/DDBJ databases">
        <authorList>
            <consortium name="Pathogen Informatics"/>
        </authorList>
    </citation>
    <scope>NUCLEOTIDE SEQUENCE [LARGE SCALE GENOMIC DNA]</scope>
</reference>
<evidence type="ECO:0000313" key="4">
    <source>
        <dbReference type="WBParaSite" id="BPAG_0000620001-mRNA-1"/>
    </source>
</evidence>
<dbReference type="EMBL" id="UZAD01005265">
    <property type="protein sequence ID" value="VDN87348.1"/>
    <property type="molecule type" value="Genomic_DNA"/>
</dbReference>
<evidence type="ECO:0000259" key="1">
    <source>
        <dbReference type="Pfam" id="PF11717"/>
    </source>
</evidence>
<feature type="domain" description="Tudor-knot" evidence="1">
    <location>
        <begin position="29"/>
        <end position="55"/>
    </location>
</feature>
<dbReference type="Pfam" id="PF11717">
    <property type="entry name" value="Tudor-knot"/>
    <property type="match status" value="1"/>
</dbReference>
<dbReference type="STRING" id="6280.A0A0N4TDB2"/>
<dbReference type="SUPFAM" id="SSF54160">
    <property type="entry name" value="Chromo domain-like"/>
    <property type="match status" value="1"/>
</dbReference>
<evidence type="ECO:0000313" key="3">
    <source>
        <dbReference type="Proteomes" id="UP000278627"/>
    </source>
</evidence>
<evidence type="ECO:0000313" key="2">
    <source>
        <dbReference type="EMBL" id="VDN87348.1"/>
    </source>
</evidence>
<name>A0A0N4TDB2_BRUPA</name>
<dbReference type="AlphaFoldDB" id="A0A0N4TDB2"/>
<dbReference type="InterPro" id="IPR025995">
    <property type="entry name" value="Tudor-knot"/>
</dbReference>
<protein>
    <submittedName>
        <fullName evidence="4">Tudor-knot domain-containing protein</fullName>
    </submittedName>
</protein>
<dbReference type="InterPro" id="IPR016197">
    <property type="entry name" value="Chromo-like_dom_sf"/>
</dbReference>
<gene>
    <name evidence="2" type="ORF">BPAG_LOCUS6162</name>
</gene>
<sequence>MDVCKVCTNLLNDVSGENVSVEADIAARKEQFKMYYVHYDGMDRRLDEWVGRNRIVARANPNAFTSVLSVPSSLTGTLESGTLTRSQRRIHEEFNHVQRSYEDMDATTAKLEKEHAEVFMFDDLCLYHSLVSYLATFNY</sequence>
<proteinExistence type="predicted"/>
<accession>A0A0N4TDB2</accession>
<dbReference type="Gene3D" id="2.30.30.140">
    <property type="match status" value="1"/>
</dbReference>
<dbReference type="WBParaSite" id="BPAG_0000620001-mRNA-1">
    <property type="protein sequence ID" value="BPAG_0000620001-mRNA-1"/>
    <property type="gene ID" value="BPAG_0000620001"/>
</dbReference>
<organism evidence="4">
    <name type="scientific">Brugia pahangi</name>
    <name type="common">Filarial nematode worm</name>
    <dbReference type="NCBI Taxonomy" id="6280"/>
    <lineage>
        <taxon>Eukaryota</taxon>
        <taxon>Metazoa</taxon>
        <taxon>Ecdysozoa</taxon>
        <taxon>Nematoda</taxon>
        <taxon>Chromadorea</taxon>
        <taxon>Rhabditida</taxon>
        <taxon>Spirurina</taxon>
        <taxon>Spiruromorpha</taxon>
        <taxon>Filarioidea</taxon>
        <taxon>Onchocercidae</taxon>
        <taxon>Brugia</taxon>
    </lineage>
</organism>